<sequence length="67" mass="7851">MPPPTLAQLLKKLLRERQEDAGDLGRWWMDGIQICKVLHLNKDEVIERQAERGLSDNRLDLLRFVPD</sequence>
<keyword evidence="2" id="KW-1185">Reference proteome</keyword>
<accession>A0ABY9SYV9</accession>
<organism evidence="1 2">
    <name type="scientific">Brevibacillus brevis</name>
    <name type="common">Bacillus brevis</name>
    <dbReference type="NCBI Taxonomy" id="1393"/>
    <lineage>
        <taxon>Bacteria</taxon>
        <taxon>Bacillati</taxon>
        <taxon>Bacillota</taxon>
        <taxon>Bacilli</taxon>
        <taxon>Bacillales</taxon>
        <taxon>Paenibacillaceae</taxon>
        <taxon>Brevibacillus</taxon>
    </lineage>
</organism>
<reference evidence="1 2" key="1">
    <citation type="submission" date="2023-09" db="EMBL/GenBank/DDBJ databases">
        <title>Complete Genome and Methylome dissection of Bacillus brevis NEB573 original source of BbsI restriction endonuclease.</title>
        <authorList>
            <person name="Fomenkov A."/>
            <person name="Roberts R.D."/>
        </authorList>
    </citation>
    <scope>NUCLEOTIDE SEQUENCE [LARGE SCALE GENOMIC DNA]</scope>
    <source>
        <strain evidence="1 2">NEB573</strain>
    </source>
</reference>
<evidence type="ECO:0000313" key="1">
    <source>
        <dbReference type="EMBL" id="WNC13012.1"/>
    </source>
</evidence>
<dbReference type="RefSeq" id="WP_310764527.1">
    <property type="nucleotide sequence ID" value="NZ_CP134050.1"/>
</dbReference>
<protein>
    <recommendedName>
        <fullName evidence="3">Calponin-homology (CH) domain-containing protein</fullName>
    </recommendedName>
</protein>
<dbReference type="Proteomes" id="UP001256827">
    <property type="component" value="Chromosome"/>
</dbReference>
<dbReference type="EMBL" id="CP134050">
    <property type="protein sequence ID" value="WNC13012.1"/>
    <property type="molecule type" value="Genomic_DNA"/>
</dbReference>
<name>A0ABY9SYV9_BREBE</name>
<evidence type="ECO:0000313" key="2">
    <source>
        <dbReference type="Proteomes" id="UP001256827"/>
    </source>
</evidence>
<proteinExistence type="predicted"/>
<evidence type="ECO:0008006" key="3">
    <source>
        <dbReference type="Google" id="ProtNLM"/>
    </source>
</evidence>
<gene>
    <name evidence="1" type="ORF">RGB73_20110</name>
</gene>